<evidence type="ECO:0000313" key="2">
    <source>
        <dbReference type="EMBL" id="MBM6576886.1"/>
    </source>
</evidence>
<name>A0ABS2D9Y4_9SPHN</name>
<dbReference type="Gene3D" id="3.40.50.300">
    <property type="entry name" value="P-loop containing nucleotide triphosphate hydrolases"/>
    <property type="match status" value="1"/>
</dbReference>
<dbReference type="InterPro" id="IPR027417">
    <property type="entry name" value="P-loop_NTPase"/>
</dbReference>
<dbReference type="SUPFAM" id="SSF52540">
    <property type="entry name" value="P-loop containing nucleoside triphosphate hydrolases"/>
    <property type="match status" value="1"/>
</dbReference>
<dbReference type="InterPro" id="IPR038727">
    <property type="entry name" value="NadR/Ttd14_AAA_dom"/>
</dbReference>
<comment type="caution">
    <text evidence="2">The sequence shown here is derived from an EMBL/GenBank/DDBJ whole genome shotgun (WGS) entry which is preliminary data.</text>
</comment>
<keyword evidence="3" id="KW-1185">Reference proteome</keyword>
<dbReference type="EMBL" id="JAFEMC010000003">
    <property type="protein sequence ID" value="MBM6576886.1"/>
    <property type="molecule type" value="Genomic_DNA"/>
</dbReference>
<accession>A0ABS2D9Y4</accession>
<reference evidence="2 3" key="1">
    <citation type="submission" date="2020-12" db="EMBL/GenBank/DDBJ databases">
        <title>Sphingomonas sp.</title>
        <authorList>
            <person name="Kim M.K."/>
        </authorList>
    </citation>
    <scope>NUCLEOTIDE SEQUENCE [LARGE SCALE GENOMIC DNA]</scope>
    <source>
        <strain evidence="2 3">BT552</strain>
    </source>
</reference>
<protein>
    <submittedName>
        <fullName evidence="2">AAA family ATPase</fullName>
    </submittedName>
</protein>
<dbReference type="Proteomes" id="UP000763641">
    <property type="component" value="Unassembled WGS sequence"/>
</dbReference>
<evidence type="ECO:0000313" key="3">
    <source>
        <dbReference type="Proteomes" id="UP000763641"/>
    </source>
</evidence>
<organism evidence="2 3">
    <name type="scientific">Sphingomonas longa</name>
    <dbReference type="NCBI Taxonomy" id="2778730"/>
    <lineage>
        <taxon>Bacteria</taxon>
        <taxon>Pseudomonadati</taxon>
        <taxon>Pseudomonadota</taxon>
        <taxon>Alphaproteobacteria</taxon>
        <taxon>Sphingomonadales</taxon>
        <taxon>Sphingomonadaceae</taxon>
        <taxon>Sphingomonas</taxon>
    </lineage>
</organism>
<proteinExistence type="predicted"/>
<feature type="domain" description="NadR/Ttd14 AAA" evidence="1">
    <location>
        <begin position="8"/>
        <end position="171"/>
    </location>
</feature>
<gene>
    <name evidence="2" type="ORF">ILT43_10910</name>
</gene>
<sequence length="183" mass="19970">MTPSDRLHVITGGPGSGKSTLIDALAAAGVATSEEVGRRIIREQVAARENALPWGDQRRFAKLMLAGETAAREAALERGETVLLDRGVPDVAGFLRVSRIAVPPVLDHAARSHRYNRRVFLAPFWAEIFTEDAERQQSMQLAAATESIMRATYADYGYTIVELPRASVAERVGFVLEHLNAGD</sequence>
<evidence type="ECO:0000259" key="1">
    <source>
        <dbReference type="Pfam" id="PF13521"/>
    </source>
</evidence>
<dbReference type="Pfam" id="PF13521">
    <property type="entry name" value="AAA_28"/>
    <property type="match status" value="1"/>
</dbReference>